<sequence>MVIFTFTAILLAMLTSSTTSKDLSTDNPPPPEPIVSEWQLKFITEEDVSGYALDELLHDYLQSSGGKKALELGKFVLLDLLEGLFFPSGDENNGKESTLRKSILPLVQIVFTPDEKGTSIVDEIIAIFEPYLIESFGFSPAQGPPELLGISLDFEKPNGQTFLRLVTELLGLKRINFLLGDYLRQVLALTVNKDKSIVFKDALLEAAIHELSCPSSEDILNKLTTFLLKDVILDSTDLVQCGVTSALNSLLATLAGNPLTLTFELRPLLTDETIEKWKNLGKKIFLQAFEMKDTHRIFGRLKYLLDQNGLPLPADKLIYVGLRAAVNSESIGSGDSISLPDLMEAIKGSGLNISSMAESLVLSVLTSKDAPMAFFNIFDTFPILAKEVPALSNLPNMNFVELLADFL</sequence>
<evidence type="ECO:0000256" key="1">
    <source>
        <dbReference type="SAM" id="SignalP"/>
    </source>
</evidence>
<dbReference type="AlphaFoldDB" id="A0A0X3Q3C5"/>
<keyword evidence="1" id="KW-0732">Signal</keyword>
<feature type="signal peptide" evidence="1">
    <location>
        <begin position="1"/>
        <end position="20"/>
    </location>
</feature>
<dbReference type="EMBL" id="GEEE01021593">
    <property type="protein sequence ID" value="JAP41632.1"/>
    <property type="molecule type" value="Transcribed_RNA"/>
</dbReference>
<proteinExistence type="predicted"/>
<gene>
    <name evidence="2" type="ORF">TR140359</name>
</gene>
<feature type="chain" id="PRO_5007440455" evidence="1">
    <location>
        <begin position="21"/>
        <end position="407"/>
    </location>
</feature>
<reference evidence="2" key="1">
    <citation type="submission" date="2016-01" db="EMBL/GenBank/DDBJ databases">
        <title>Reference transcriptome for the parasite Schistocephalus solidus: insights into the molecular evolution of parasitism.</title>
        <authorList>
            <person name="Hebert F.O."/>
            <person name="Grambauer S."/>
            <person name="Barber I."/>
            <person name="Landry C.R."/>
            <person name="Aubin-Horth N."/>
        </authorList>
    </citation>
    <scope>NUCLEOTIDE SEQUENCE</scope>
</reference>
<name>A0A0X3Q3C5_SCHSO</name>
<accession>A0A0X3Q3C5</accession>
<organism evidence="2">
    <name type="scientific">Schistocephalus solidus</name>
    <name type="common">Tapeworm</name>
    <dbReference type="NCBI Taxonomy" id="70667"/>
    <lineage>
        <taxon>Eukaryota</taxon>
        <taxon>Metazoa</taxon>
        <taxon>Spiralia</taxon>
        <taxon>Lophotrochozoa</taxon>
        <taxon>Platyhelminthes</taxon>
        <taxon>Cestoda</taxon>
        <taxon>Eucestoda</taxon>
        <taxon>Diphyllobothriidea</taxon>
        <taxon>Diphyllobothriidae</taxon>
        <taxon>Schistocephalus</taxon>
    </lineage>
</organism>
<protein>
    <submittedName>
        <fullName evidence="2">Uncharacterized protein</fullName>
    </submittedName>
</protein>
<dbReference type="EMBL" id="GEEE01004791">
    <property type="protein sequence ID" value="JAP58434.1"/>
    <property type="molecule type" value="Transcribed_RNA"/>
</dbReference>
<evidence type="ECO:0000313" key="2">
    <source>
        <dbReference type="EMBL" id="JAP58434.1"/>
    </source>
</evidence>